<evidence type="ECO:0000313" key="5">
    <source>
        <dbReference type="Proteomes" id="UP000074072"/>
    </source>
</evidence>
<protein>
    <submittedName>
        <fullName evidence="4">Alpha-N-acetylglucosaminidase</fullName>
    </submittedName>
</protein>
<dbReference type="PANTHER" id="PTHR12872:SF1">
    <property type="entry name" value="ALPHA-N-ACETYLGLUCOSAMINIDASE"/>
    <property type="match status" value="1"/>
</dbReference>
<dbReference type="Gene3D" id="3.20.20.80">
    <property type="entry name" value="Glycosidases"/>
    <property type="match status" value="1"/>
</dbReference>
<proteinExistence type="predicted"/>
<evidence type="ECO:0000259" key="2">
    <source>
        <dbReference type="Pfam" id="PF05089"/>
    </source>
</evidence>
<dbReference type="PANTHER" id="PTHR12872">
    <property type="entry name" value="ALPHA-N-ACETYLGLUCOSAMINIDASE"/>
    <property type="match status" value="1"/>
</dbReference>
<accession>A0A147J0Y4</accession>
<keyword evidence="1" id="KW-0732">Signal</keyword>
<dbReference type="Pfam" id="PF12972">
    <property type="entry name" value="NAGLU_C"/>
    <property type="match status" value="1"/>
</dbReference>
<dbReference type="InterPro" id="IPR024733">
    <property type="entry name" value="NAGLU_tim-barrel"/>
</dbReference>
<evidence type="ECO:0000313" key="4">
    <source>
        <dbReference type="EMBL" id="KTW01939.1"/>
    </source>
</evidence>
<dbReference type="Pfam" id="PF05089">
    <property type="entry name" value="NAGLU"/>
    <property type="match status" value="1"/>
</dbReference>
<dbReference type="Proteomes" id="UP000074072">
    <property type="component" value="Unassembled WGS sequence"/>
</dbReference>
<reference evidence="4 5" key="1">
    <citation type="journal article" date="2016" name="Front. Microbiol.">
        <title>Genomic Resource of Rice Seed Associated Bacteria.</title>
        <authorList>
            <person name="Midha S."/>
            <person name="Bansal K."/>
            <person name="Sharma S."/>
            <person name="Kumar N."/>
            <person name="Patil P.P."/>
            <person name="Chaudhry V."/>
            <person name="Patil P.B."/>
        </authorList>
    </citation>
    <scope>NUCLEOTIDE SEQUENCE [LARGE SCALE GENOMIC DNA]</scope>
    <source>
        <strain evidence="4 5">SB4</strain>
    </source>
</reference>
<feature type="chain" id="PRO_5007549206" evidence="1">
    <location>
        <begin position="31"/>
        <end position="768"/>
    </location>
</feature>
<comment type="caution">
    <text evidence="4">The sequence shown here is derived from an EMBL/GenBank/DDBJ whole genome shotgun (WGS) entry which is preliminary data.</text>
</comment>
<organism evidence="4 5">
    <name type="scientific">Sphingomonas sanguinis</name>
    <dbReference type="NCBI Taxonomy" id="33051"/>
    <lineage>
        <taxon>Bacteria</taxon>
        <taxon>Pseudomonadati</taxon>
        <taxon>Pseudomonadota</taxon>
        <taxon>Alphaproteobacteria</taxon>
        <taxon>Sphingomonadales</taxon>
        <taxon>Sphingomonadaceae</taxon>
        <taxon>Sphingomonas</taxon>
    </lineage>
</organism>
<dbReference type="Gene3D" id="1.20.120.670">
    <property type="entry name" value="N-acetyl-b-d-glucoasminidase"/>
    <property type="match status" value="1"/>
</dbReference>
<evidence type="ECO:0000256" key="1">
    <source>
        <dbReference type="SAM" id="SignalP"/>
    </source>
</evidence>
<dbReference type="InterPro" id="IPR024732">
    <property type="entry name" value="NAGLU_C"/>
</dbReference>
<evidence type="ECO:0000259" key="3">
    <source>
        <dbReference type="Pfam" id="PF12972"/>
    </source>
</evidence>
<dbReference type="InterPro" id="IPR007781">
    <property type="entry name" value="NAGLU"/>
</dbReference>
<feature type="signal peptide" evidence="1">
    <location>
        <begin position="1"/>
        <end position="30"/>
    </location>
</feature>
<sequence length="768" mass="84668">MPGTMPSVMTSSKALGLIGTLFFVAPAVHAQSDGGQAARAALQRLGVPERQVAVTIRPAADPRYRVRVDHDRLNVEASSPVAAVRGAAAMLNAQGRLSVSWEGNRVGPMTRLTPDDSGWVSSPFNIRAYLNTCTFGYTTPWWNWARWEREIDAMAVHGVDMPLAMEGQDYVWRQLWREQGLTEAQLAQHFSGPAFLPWQRMGNIEGYRAPLPQGWIDKKHDLQKRILTRMRDLGMTPILPAFAGYVPKAFAEAHPKARIYKMRSWEGFEGTYWLDPSDPLFAPLAKRFLQLYTAEYGPGQYYLADAFNEMVPPIAEDGSDTANAAYGDATANTPALDAATKAAALPREVRDARLAAYGQRLYASIAAAAPGATWVMQGWLFGADKKFWTPDAIAAFLRDVPDEKMLILDIGNDRYPGIWKTTNGFDGKSWVYGYVHNYGGSNPAYGAPDFYRRDVAAMFTDQGRGNVRGFGMFPEGLHSNSLIYDYAYDVAWPGGDMAMGPWLIRYTAARYGRSDPAMVAAWQDVVAGAYDVRYWTPRWWNERAGAYLFFKRPAADAPTYPAEPGDRAKLRAGIAAMLKLAPAYGKSPLYRYDLVDLTRHTASLSLDDSVKAAVAAYQKGDIATGDRETARVKALALAIDHLIGGQQESLASWIADARAYGDTPAEKTAYEQNAKAQVTIWGGRGHLGDYASKAWAGMYADYYLPRWTAYLTGARAAALAKRPVDDAAFTARLLDWEKAWVADPRPYKASAPADPVAEASALMTETAR</sequence>
<gene>
    <name evidence="4" type="ORF">SB4_04865</name>
</gene>
<dbReference type="AlphaFoldDB" id="A0A147J0Y4"/>
<feature type="domain" description="Alpha-N-acetylglucosaminidase tim-barrel" evidence="2">
    <location>
        <begin position="127"/>
        <end position="492"/>
    </location>
</feature>
<dbReference type="EMBL" id="LDTE01000023">
    <property type="protein sequence ID" value="KTW01939.1"/>
    <property type="molecule type" value="Genomic_DNA"/>
</dbReference>
<dbReference type="PATRIC" id="fig|33051.4.peg.1614"/>
<feature type="domain" description="Alpha-N-acetylglucosaminidase C-terminal" evidence="3">
    <location>
        <begin position="502"/>
        <end position="763"/>
    </location>
</feature>
<name>A0A147J0Y4_9SPHN</name>